<dbReference type="InterPro" id="IPR050140">
    <property type="entry name" value="SRY-related_HMG-box_TF-like"/>
</dbReference>
<dbReference type="InterPro" id="IPR009071">
    <property type="entry name" value="HMG_box_dom"/>
</dbReference>
<organism evidence="5 6">
    <name type="scientific">Nicrophorus vespilloides</name>
    <name type="common">Boreal carrion beetle</name>
    <dbReference type="NCBI Taxonomy" id="110193"/>
    <lineage>
        <taxon>Eukaryota</taxon>
        <taxon>Metazoa</taxon>
        <taxon>Ecdysozoa</taxon>
        <taxon>Arthropoda</taxon>
        <taxon>Hexapoda</taxon>
        <taxon>Insecta</taxon>
        <taxon>Pterygota</taxon>
        <taxon>Neoptera</taxon>
        <taxon>Endopterygota</taxon>
        <taxon>Coleoptera</taxon>
        <taxon>Polyphaga</taxon>
        <taxon>Staphyliniformia</taxon>
        <taxon>Silphidae</taxon>
        <taxon>Nicrophorinae</taxon>
        <taxon>Nicrophorus</taxon>
    </lineage>
</organism>
<reference evidence="6" key="1">
    <citation type="submission" date="2025-08" db="UniProtKB">
        <authorList>
            <consortium name="RefSeq"/>
        </authorList>
    </citation>
    <scope>IDENTIFICATION</scope>
    <source>
        <tissue evidence="6">Whole Larva</tissue>
    </source>
</reference>
<dbReference type="SMART" id="SM00398">
    <property type="entry name" value="HMG"/>
    <property type="match status" value="1"/>
</dbReference>
<feature type="DNA-binding region" description="HMG box" evidence="2">
    <location>
        <begin position="50"/>
        <end position="118"/>
    </location>
</feature>
<dbReference type="PANTHER" id="PTHR10270:SF323">
    <property type="entry name" value="TRANSCRIPTION FACTOR SOX-14-RELATED"/>
    <property type="match status" value="1"/>
</dbReference>
<keyword evidence="1 2" id="KW-0238">DNA-binding</keyword>
<sequence>MVPQQNMDSSGMLPNSNNNQPLFGSQKIDLNSATPYSDATQTKKNNPNHIKRPMNAFMVWSQIERRKICETQPDMHNAEISKKLGGRWRSLDEDERLPFKQEAEKLRLLHQKEYPDYKYRPRKKSNKVSSTSSSSKVVHATKKIKPKPRGKRNDSNNNLNTTAVARQVFETIVESVPRRAADVDVTSKLKDKLKGGPQMQMFLSSPNFITAHAKVPSSPSCDTPDSPESASFYDDQLLMDVSRATFPPYVKEEPEEKLDTTLDDLDALTDLIQDDFSFEALADMDKHMEVGSDATSHLNFSCTPDVSDLLSGDWNSQSLFTN</sequence>
<accession>A0ABM1MU66</accession>
<dbReference type="PROSITE" id="PS50118">
    <property type="entry name" value="HMG_BOX_2"/>
    <property type="match status" value="1"/>
</dbReference>
<feature type="compositionally biased region" description="Basic residues" evidence="3">
    <location>
        <begin position="139"/>
        <end position="150"/>
    </location>
</feature>
<dbReference type="Pfam" id="PF00505">
    <property type="entry name" value="HMG_box"/>
    <property type="match status" value="1"/>
</dbReference>
<evidence type="ECO:0000259" key="4">
    <source>
        <dbReference type="PROSITE" id="PS50118"/>
    </source>
</evidence>
<dbReference type="InterPro" id="IPR036910">
    <property type="entry name" value="HMG_box_dom_sf"/>
</dbReference>
<evidence type="ECO:0000313" key="5">
    <source>
        <dbReference type="Proteomes" id="UP000695000"/>
    </source>
</evidence>
<protein>
    <submittedName>
        <fullName evidence="6">Transcription factor Sox-11-B-like</fullName>
    </submittedName>
</protein>
<dbReference type="CDD" id="cd22029">
    <property type="entry name" value="HMG-box_SoxC"/>
    <property type="match status" value="1"/>
</dbReference>
<gene>
    <name evidence="6" type="primary">LOC108563831</name>
</gene>
<evidence type="ECO:0000256" key="2">
    <source>
        <dbReference type="PROSITE-ProRule" id="PRU00267"/>
    </source>
</evidence>
<dbReference type="PANTHER" id="PTHR10270">
    <property type="entry name" value="SOX TRANSCRIPTION FACTOR"/>
    <property type="match status" value="1"/>
</dbReference>
<feature type="region of interest" description="Disordered" evidence="3">
    <location>
        <begin position="1"/>
        <end position="51"/>
    </location>
</feature>
<keyword evidence="5" id="KW-1185">Reference proteome</keyword>
<dbReference type="SUPFAM" id="SSF47095">
    <property type="entry name" value="HMG-box"/>
    <property type="match status" value="1"/>
</dbReference>
<keyword evidence="2" id="KW-0539">Nucleus</keyword>
<evidence type="ECO:0000256" key="1">
    <source>
        <dbReference type="ARBA" id="ARBA00023125"/>
    </source>
</evidence>
<dbReference type="Gene3D" id="1.10.30.10">
    <property type="entry name" value="High mobility group box domain"/>
    <property type="match status" value="1"/>
</dbReference>
<dbReference type="Proteomes" id="UP000695000">
    <property type="component" value="Unplaced"/>
</dbReference>
<evidence type="ECO:0000256" key="3">
    <source>
        <dbReference type="SAM" id="MobiDB-lite"/>
    </source>
</evidence>
<name>A0ABM1MU66_NICVS</name>
<feature type="compositionally biased region" description="Low complexity" evidence="3">
    <location>
        <begin position="127"/>
        <end position="138"/>
    </location>
</feature>
<dbReference type="RefSeq" id="XP_017778116.1">
    <property type="nucleotide sequence ID" value="XM_017922627.1"/>
</dbReference>
<dbReference type="GeneID" id="108563831"/>
<evidence type="ECO:0000313" key="6">
    <source>
        <dbReference type="RefSeq" id="XP_017778116.1"/>
    </source>
</evidence>
<feature type="compositionally biased region" description="Polar residues" evidence="3">
    <location>
        <begin position="1"/>
        <end position="48"/>
    </location>
</feature>
<feature type="domain" description="HMG box" evidence="4">
    <location>
        <begin position="50"/>
        <end position="118"/>
    </location>
</feature>
<feature type="region of interest" description="Disordered" evidence="3">
    <location>
        <begin position="114"/>
        <end position="158"/>
    </location>
</feature>
<proteinExistence type="predicted"/>